<dbReference type="PANTHER" id="PTHR22916">
    <property type="entry name" value="GLYCOSYLTRANSFERASE"/>
    <property type="match status" value="1"/>
</dbReference>
<dbReference type="SUPFAM" id="SSF53448">
    <property type="entry name" value="Nucleotide-diphospho-sugar transferases"/>
    <property type="match status" value="1"/>
</dbReference>
<reference evidence="2" key="1">
    <citation type="submission" date="2020-10" db="EMBL/GenBank/DDBJ databases">
        <authorList>
            <person name="Lu T."/>
            <person name="Wang Q."/>
            <person name="Han X."/>
        </authorList>
    </citation>
    <scope>NUCLEOTIDE SEQUENCE</scope>
    <source>
        <strain evidence="2">WQ 117</strain>
    </source>
</reference>
<sequence>MEELVSIITPCYNSEKYITETYESIKNQSYTNWEWIIVDDCSTDRSMDIIKSFNDTRINLSINKINSGAAISRNKALDIAQGRYITFIDSDDIWMKDFLEKSVNYLKFENEELVYSTYKRVNENLEEILDDFIAEDFIDKNRILYNCPIPMLTSVYDTKRIGKIYFPSVELREDHAMWIELLQKVKYARAITEPLGIYRIRDNSVSRNKLIIAKMQFNLYYKHLNMNLLKSGFYTLSWGLNGLKKYGKL</sequence>
<dbReference type="InterPro" id="IPR029044">
    <property type="entry name" value="Nucleotide-diphossugar_trans"/>
</dbReference>
<protein>
    <submittedName>
        <fullName evidence="2">Glycosyltransferase family 2 protein</fullName>
    </submittedName>
</protein>
<proteinExistence type="predicted"/>
<dbReference type="AlphaFoldDB" id="A0A8J7FQ75"/>
<gene>
    <name evidence="2" type="ORF">IM532_08355</name>
</gene>
<evidence type="ECO:0000313" key="3">
    <source>
        <dbReference type="Proteomes" id="UP000608754"/>
    </source>
</evidence>
<keyword evidence="3" id="KW-1185">Reference proteome</keyword>
<organism evidence="2 3">
    <name type="scientific">Faecalibacter rhinopitheci</name>
    <dbReference type="NCBI Taxonomy" id="2779678"/>
    <lineage>
        <taxon>Bacteria</taxon>
        <taxon>Pseudomonadati</taxon>
        <taxon>Bacteroidota</taxon>
        <taxon>Flavobacteriia</taxon>
        <taxon>Flavobacteriales</taxon>
        <taxon>Weeksellaceae</taxon>
        <taxon>Faecalibacter</taxon>
    </lineage>
</organism>
<dbReference type="Gene3D" id="3.90.550.10">
    <property type="entry name" value="Spore Coat Polysaccharide Biosynthesis Protein SpsA, Chain A"/>
    <property type="match status" value="1"/>
</dbReference>
<dbReference type="EMBL" id="JADGIK010000005">
    <property type="protein sequence ID" value="MBF0597459.1"/>
    <property type="molecule type" value="Genomic_DNA"/>
</dbReference>
<feature type="domain" description="Glycosyltransferase 2-like" evidence="1">
    <location>
        <begin position="6"/>
        <end position="127"/>
    </location>
</feature>
<dbReference type="InterPro" id="IPR001173">
    <property type="entry name" value="Glyco_trans_2-like"/>
</dbReference>
<dbReference type="RefSeq" id="WP_194183004.1">
    <property type="nucleotide sequence ID" value="NZ_JADGIK010000005.1"/>
</dbReference>
<accession>A0A8J7FQ75</accession>
<name>A0A8J7FQ75_9FLAO</name>
<dbReference type="CDD" id="cd00761">
    <property type="entry name" value="Glyco_tranf_GTA_type"/>
    <property type="match status" value="1"/>
</dbReference>
<dbReference type="Pfam" id="PF00535">
    <property type="entry name" value="Glycos_transf_2"/>
    <property type="match status" value="1"/>
</dbReference>
<evidence type="ECO:0000259" key="1">
    <source>
        <dbReference type="Pfam" id="PF00535"/>
    </source>
</evidence>
<dbReference type="GO" id="GO:0016758">
    <property type="term" value="F:hexosyltransferase activity"/>
    <property type="evidence" value="ECO:0007669"/>
    <property type="project" value="UniProtKB-ARBA"/>
</dbReference>
<comment type="caution">
    <text evidence="2">The sequence shown here is derived from an EMBL/GenBank/DDBJ whole genome shotgun (WGS) entry which is preliminary data.</text>
</comment>
<dbReference type="Proteomes" id="UP000608754">
    <property type="component" value="Unassembled WGS sequence"/>
</dbReference>
<evidence type="ECO:0000313" key="2">
    <source>
        <dbReference type="EMBL" id="MBF0597459.1"/>
    </source>
</evidence>
<dbReference type="PANTHER" id="PTHR22916:SF3">
    <property type="entry name" value="UDP-GLCNAC:BETAGAL BETA-1,3-N-ACETYLGLUCOSAMINYLTRANSFERASE-LIKE PROTEIN 1"/>
    <property type="match status" value="1"/>
</dbReference>